<name>A0A076G5Q1_9CAUD</name>
<evidence type="ECO:0000313" key="1">
    <source>
        <dbReference type="EMBL" id="AII27581.1"/>
    </source>
</evidence>
<accession>A0A076G5Q1</accession>
<evidence type="ECO:0000313" key="2">
    <source>
        <dbReference type="Proteomes" id="UP000028961"/>
    </source>
</evidence>
<reference evidence="1 2" key="1">
    <citation type="journal article" date="2015" name="Genome Announc.">
        <title>Genomic Analysis of Broad-Host-Range Enterobacteriophage Av-05.</title>
        <authorList>
            <person name="Amarillas L."/>
            <person name="Lopez-Cuevas O."/>
            <person name="Leon-Felix J."/>
            <person name="Castro-Del Campo N."/>
            <person name="Gerba C.P."/>
            <person name="Chaidez C."/>
        </authorList>
    </citation>
    <scope>NUCLEOTIDE SEQUENCE [LARGE SCALE GENOMIC DNA]</scope>
</reference>
<dbReference type="GO" id="GO:0009229">
    <property type="term" value="P:thiamine diphosphate biosynthetic process"/>
    <property type="evidence" value="ECO:0007669"/>
    <property type="project" value="InterPro"/>
</dbReference>
<sequence length="88" mass="10394">MNISKTTFNFAKKRGIELELIEADDRLVLAFYEAKNECEWMFSYNVNHDCLTWRGNIYLSNEVKEELPATITTEKKLREVIDFISKNI</sequence>
<dbReference type="GO" id="GO:0030975">
    <property type="term" value="F:thiamine binding"/>
    <property type="evidence" value="ECO:0007669"/>
    <property type="project" value="InterPro"/>
</dbReference>
<dbReference type="Proteomes" id="UP000028961">
    <property type="component" value="Segment"/>
</dbReference>
<proteinExistence type="predicted"/>
<dbReference type="GeneID" id="22475379"/>
<protein>
    <submittedName>
        <fullName evidence="1">Uncharacterized protein</fullName>
    </submittedName>
</protein>
<dbReference type="RefSeq" id="YP_009111112.1">
    <property type="nucleotide sequence ID" value="NC_025830.1"/>
</dbReference>
<gene>
    <name evidence="1" type="ORF">Av05_0038</name>
</gene>
<dbReference type="EMBL" id="KM190144">
    <property type="protein sequence ID" value="AII27581.1"/>
    <property type="molecule type" value="Genomic_DNA"/>
</dbReference>
<dbReference type="OrthoDB" id="23150at10239"/>
<dbReference type="KEGG" id="vg:22475379"/>
<keyword evidence="2" id="KW-1185">Reference proteome</keyword>
<organism evidence="1 2">
    <name type="scientific">Escherichia phage Av-05</name>
    <dbReference type="NCBI Taxonomy" id="1527519"/>
    <lineage>
        <taxon>Viruses</taxon>
        <taxon>Duplodnaviria</taxon>
        <taxon>Heunggongvirae</taxon>
        <taxon>Uroviricota</taxon>
        <taxon>Caudoviricetes</taxon>
        <taxon>Vequintavirinae</taxon>
        <taxon>Avunavirus</taxon>
        <taxon>Avunavirus Av05</taxon>
    </lineage>
</organism>